<comment type="caution">
    <text evidence="1">The sequence shown here is derived from an EMBL/GenBank/DDBJ whole genome shotgun (WGS) entry which is preliminary data.</text>
</comment>
<name>A0ABV0MUE7_9TELE</name>
<evidence type="ECO:0000313" key="2">
    <source>
        <dbReference type="Proteomes" id="UP001476798"/>
    </source>
</evidence>
<feature type="non-terminal residue" evidence="1">
    <location>
        <position position="1"/>
    </location>
</feature>
<dbReference type="EMBL" id="JAHRIO010012425">
    <property type="protein sequence ID" value="MEQ2162756.1"/>
    <property type="molecule type" value="Genomic_DNA"/>
</dbReference>
<proteinExistence type="predicted"/>
<protein>
    <submittedName>
        <fullName evidence="1">Uncharacterized protein</fullName>
    </submittedName>
</protein>
<reference evidence="1 2" key="1">
    <citation type="submission" date="2021-06" db="EMBL/GenBank/DDBJ databases">
        <authorList>
            <person name="Palmer J.M."/>
        </authorList>
    </citation>
    <scope>NUCLEOTIDE SEQUENCE [LARGE SCALE GENOMIC DNA]</scope>
    <source>
        <strain evidence="1 2">GA_2019</strain>
        <tissue evidence="1">Muscle</tissue>
    </source>
</reference>
<organism evidence="1 2">
    <name type="scientific">Goodea atripinnis</name>
    <dbReference type="NCBI Taxonomy" id="208336"/>
    <lineage>
        <taxon>Eukaryota</taxon>
        <taxon>Metazoa</taxon>
        <taxon>Chordata</taxon>
        <taxon>Craniata</taxon>
        <taxon>Vertebrata</taxon>
        <taxon>Euteleostomi</taxon>
        <taxon>Actinopterygii</taxon>
        <taxon>Neopterygii</taxon>
        <taxon>Teleostei</taxon>
        <taxon>Neoteleostei</taxon>
        <taxon>Acanthomorphata</taxon>
        <taxon>Ovalentaria</taxon>
        <taxon>Atherinomorphae</taxon>
        <taxon>Cyprinodontiformes</taxon>
        <taxon>Goodeidae</taxon>
        <taxon>Goodea</taxon>
    </lineage>
</organism>
<accession>A0ABV0MUE7</accession>
<dbReference type="Proteomes" id="UP001476798">
    <property type="component" value="Unassembled WGS sequence"/>
</dbReference>
<keyword evidence="2" id="KW-1185">Reference proteome</keyword>
<sequence length="132" mass="14398">LPGRRIGVSELHDQLIMFGGRDLSLSNEPGHFHSKHLSEAELQKGNRQKTPLCKTIHSGDSREMRPYRVWAGAELNLPAKSSDRGGTGWGMEYLKWLSVCCIQAPQLGCSSGTAATVVLAGGIVRFLPNINK</sequence>
<evidence type="ECO:0000313" key="1">
    <source>
        <dbReference type="EMBL" id="MEQ2162756.1"/>
    </source>
</evidence>
<gene>
    <name evidence="1" type="ORF">GOODEAATRI_023045</name>
</gene>